<dbReference type="Proteomes" id="UP001153332">
    <property type="component" value="Unassembled WGS sequence"/>
</dbReference>
<organism evidence="1 2">
    <name type="scientific">Lasiodiplodia mahajangana</name>
    <dbReference type="NCBI Taxonomy" id="1108764"/>
    <lineage>
        <taxon>Eukaryota</taxon>
        <taxon>Fungi</taxon>
        <taxon>Dikarya</taxon>
        <taxon>Ascomycota</taxon>
        <taxon>Pezizomycotina</taxon>
        <taxon>Dothideomycetes</taxon>
        <taxon>Dothideomycetes incertae sedis</taxon>
        <taxon>Botryosphaeriales</taxon>
        <taxon>Botryosphaeriaceae</taxon>
        <taxon>Lasiodiplodia</taxon>
    </lineage>
</organism>
<sequence>MTDLPPEQNDREEGLCNLAKSVAMRRYNKPVISFERVKLQGSVSFTLDVAMKDHPNVIVQFREEPLDITPFKTARMLLGNAVPSIEVFDNVAEFCVLMSKIPGETWFNIEVDWEEEQSFIKAAIGLGKLMSLCFVPRDNESIKKHIIPKLQGILTMEIRSGINVTRYFPLVRDLISVSNRLGDLPSFFSHPDLNPMNILADNAGNITGIVDWELSRVLPFGISSWAIHFLAGQFLTLENKEIGFVERPFYERIERAFWEALLQNAPKEVYDQLQSQMDLLQLSVIVGTVVQVLGTHEEKGETNLSDIHVPSLNALPKLLRYRIPFIRGATGKPFDAPEYQIQRHAQPSPERNQRIARLKEKATLAIEMGSENT</sequence>
<reference evidence="1" key="1">
    <citation type="submission" date="2022-12" db="EMBL/GenBank/DDBJ databases">
        <title>Genome Sequence of Lasiodiplodia mahajangana.</title>
        <authorList>
            <person name="Buettner E."/>
        </authorList>
    </citation>
    <scope>NUCLEOTIDE SEQUENCE</scope>
    <source>
        <strain evidence="1">VT137</strain>
    </source>
</reference>
<dbReference type="EMBL" id="JAPUUL010000522">
    <property type="protein sequence ID" value="KAJ8130339.1"/>
    <property type="molecule type" value="Genomic_DNA"/>
</dbReference>
<keyword evidence="2" id="KW-1185">Reference proteome</keyword>
<comment type="caution">
    <text evidence="1">The sequence shown here is derived from an EMBL/GenBank/DDBJ whole genome shotgun (WGS) entry which is preliminary data.</text>
</comment>
<accession>A0ACC2JS66</accession>
<gene>
    <name evidence="1" type="ORF">O1611_g3290</name>
</gene>
<protein>
    <submittedName>
        <fullName evidence="1">Uncharacterized protein</fullName>
    </submittedName>
</protein>
<evidence type="ECO:0000313" key="1">
    <source>
        <dbReference type="EMBL" id="KAJ8130339.1"/>
    </source>
</evidence>
<proteinExistence type="predicted"/>
<name>A0ACC2JS66_9PEZI</name>
<evidence type="ECO:0000313" key="2">
    <source>
        <dbReference type="Proteomes" id="UP001153332"/>
    </source>
</evidence>